<keyword evidence="2" id="KW-1133">Transmembrane helix</keyword>
<protein>
    <submittedName>
        <fullName evidence="3">Pol protein</fullName>
    </submittedName>
</protein>
<feature type="compositionally biased region" description="Basic and acidic residues" evidence="1">
    <location>
        <begin position="162"/>
        <end position="172"/>
    </location>
</feature>
<organism evidence="3 4">
    <name type="scientific">Symbiodinium necroappetens</name>
    <dbReference type="NCBI Taxonomy" id="1628268"/>
    <lineage>
        <taxon>Eukaryota</taxon>
        <taxon>Sar</taxon>
        <taxon>Alveolata</taxon>
        <taxon>Dinophyceae</taxon>
        <taxon>Suessiales</taxon>
        <taxon>Symbiodiniaceae</taxon>
        <taxon>Symbiodinium</taxon>
    </lineage>
</organism>
<reference evidence="3" key="1">
    <citation type="submission" date="2021-02" db="EMBL/GenBank/DDBJ databases">
        <authorList>
            <person name="Dougan E. K."/>
            <person name="Rhodes N."/>
            <person name="Thang M."/>
            <person name="Chan C."/>
        </authorList>
    </citation>
    <scope>NUCLEOTIDE SEQUENCE</scope>
</reference>
<proteinExistence type="predicted"/>
<feature type="compositionally biased region" description="Polar residues" evidence="1">
    <location>
        <begin position="490"/>
        <end position="500"/>
    </location>
</feature>
<feature type="compositionally biased region" description="Basic and acidic residues" evidence="1">
    <location>
        <begin position="121"/>
        <end position="135"/>
    </location>
</feature>
<feature type="compositionally biased region" description="Basic and acidic residues" evidence="1">
    <location>
        <begin position="457"/>
        <end position="468"/>
    </location>
</feature>
<feature type="region of interest" description="Disordered" evidence="1">
    <location>
        <begin position="278"/>
        <end position="558"/>
    </location>
</feature>
<dbReference type="EMBL" id="CAJNJA010034363">
    <property type="protein sequence ID" value="CAE7691536.1"/>
    <property type="molecule type" value="Genomic_DNA"/>
</dbReference>
<accession>A0A812WQK7</accession>
<comment type="caution">
    <text evidence="3">The sequence shown here is derived from an EMBL/GenBank/DDBJ whole genome shotgun (WGS) entry which is preliminary data.</text>
</comment>
<keyword evidence="2" id="KW-0472">Membrane</keyword>
<evidence type="ECO:0000256" key="2">
    <source>
        <dbReference type="SAM" id="Phobius"/>
    </source>
</evidence>
<keyword evidence="2" id="KW-0812">Transmembrane</keyword>
<name>A0A812WQK7_9DINO</name>
<feature type="compositionally biased region" description="Low complexity" evidence="1">
    <location>
        <begin position="336"/>
        <end position="346"/>
    </location>
</feature>
<dbReference type="OrthoDB" id="10655450at2759"/>
<keyword evidence="4" id="KW-1185">Reference proteome</keyword>
<feature type="compositionally biased region" description="Basic and acidic residues" evidence="1">
    <location>
        <begin position="93"/>
        <end position="109"/>
    </location>
</feature>
<feature type="compositionally biased region" description="Gly residues" evidence="1">
    <location>
        <begin position="137"/>
        <end position="154"/>
    </location>
</feature>
<dbReference type="AlphaFoldDB" id="A0A812WQK7"/>
<feature type="compositionally biased region" description="Low complexity" evidence="1">
    <location>
        <begin position="61"/>
        <end position="79"/>
    </location>
</feature>
<dbReference type="Proteomes" id="UP000601435">
    <property type="component" value="Unassembled WGS sequence"/>
</dbReference>
<sequence length="851" mass="90577">MAAMGQAPGYLPGWAAQCPPPVREQRERAPKADKQDVQDSHAHRNGDAHQGPSSMDMDETSSTYSKKGSPSSSVQASAKSDGRHRQSQMTHIPTEEDALHIPGVPEHDTCPSVWPAFLAASREKREKAVKTDKAGKGRSGSGGSGGSLGSGSLGSGSLSSGSKKDGRQRQDRQGAAAQGARGAKEPKRSQGQPKGREGREEGPGSEDLSEAAFEAAAAAARQAAEEAAEAAKAAQLQEQVAAQREAQLKDLESQLVAAKKRNEELEAAAALAARREEELAAQAAEMQDLASKLSSTKQRNQELEAEAAAAKAASKAAKDQAAKATAVEEHAREVAEAAAAAAWASAKESRIAEMRARPMPAQEVESEAVSWAPPATGLPQDGDKAQEGASRQKANSDQTRPSDRRSRRDQGNGRGSQREASDKTNLGTSAAHATRDDGQLVEGPPRHKSVRLADAATRIDFDRQDTDKNPSGAGKAPARGERGAKRAGATSFSARSSDGNPASRAGSMRLGSDRRGAAMSKSGEAFPGLTKKQPESPSPTSPMSPQFDPSAGRQRGREVTLTEERFFQAPPAGALQVDEHGPGVDDCDREVMMGVEDDDGDGSRSCWPSQAVSIGSIGSYMQMEDVSEISPDSPGQSAKSAGWRKLRAKYGTAAAFEQLLQQVRAHNTQQLYEDDWTHTLASSPVAADGRPEPVQSVHLLRDLLLNFTYLRTVSRESSSELSHGPFACPWRTCGLYKTMARRKASRQCWPYRTSFFIFLAGAVVFFVVGQPGERTTLLANVGFELTLGSVSLPEGQPDEHEPPSAARSNPQGLSSWYGFYIHAHGRPAAVIRLVREVKKFFAGSPTLACPN</sequence>
<feature type="compositionally biased region" description="Basic and acidic residues" evidence="1">
    <location>
        <begin position="316"/>
        <end position="335"/>
    </location>
</feature>
<feature type="compositionally biased region" description="Low complexity" evidence="1">
    <location>
        <begin position="306"/>
        <end position="315"/>
    </location>
</feature>
<feature type="compositionally biased region" description="Basic and acidic residues" evidence="1">
    <location>
        <begin position="400"/>
        <end position="422"/>
    </location>
</feature>
<gene>
    <name evidence="3" type="primary">pol</name>
    <name evidence="3" type="ORF">SNEC2469_LOCUS19914</name>
</gene>
<feature type="transmembrane region" description="Helical" evidence="2">
    <location>
        <begin position="749"/>
        <end position="768"/>
    </location>
</feature>
<evidence type="ECO:0000256" key="1">
    <source>
        <dbReference type="SAM" id="MobiDB-lite"/>
    </source>
</evidence>
<feature type="region of interest" description="Disordered" evidence="1">
    <location>
        <begin position="1"/>
        <end position="217"/>
    </location>
</feature>
<evidence type="ECO:0000313" key="3">
    <source>
        <dbReference type="EMBL" id="CAE7691536.1"/>
    </source>
</evidence>
<feature type="compositionally biased region" description="Basic and acidic residues" evidence="1">
    <location>
        <begin position="347"/>
        <end position="356"/>
    </location>
</feature>
<feature type="compositionally biased region" description="Basic and acidic residues" evidence="1">
    <location>
        <begin position="182"/>
        <end position="202"/>
    </location>
</feature>
<evidence type="ECO:0000313" key="4">
    <source>
        <dbReference type="Proteomes" id="UP000601435"/>
    </source>
</evidence>
<feature type="compositionally biased region" description="Basic and acidic residues" evidence="1">
    <location>
        <begin position="23"/>
        <end position="47"/>
    </location>
</feature>